<feature type="compositionally biased region" description="Low complexity" evidence="1">
    <location>
        <begin position="447"/>
        <end position="462"/>
    </location>
</feature>
<feature type="region of interest" description="Disordered" evidence="1">
    <location>
        <begin position="628"/>
        <end position="667"/>
    </location>
</feature>
<protein>
    <recommendedName>
        <fullName evidence="3">Aminotransferase-like plant mobile domain-containing protein</fullName>
    </recommendedName>
</protein>
<keyword evidence="5" id="KW-1185">Reference proteome</keyword>
<dbReference type="GO" id="GO:0010073">
    <property type="term" value="P:meristem maintenance"/>
    <property type="evidence" value="ECO:0007669"/>
    <property type="project" value="InterPro"/>
</dbReference>
<keyword evidence="2" id="KW-1133">Transmembrane helix</keyword>
<reference evidence="4 5" key="1">
    <citation type="submission" date="2024-01" db="EMBL/GenBank/DDBJ databases">
        <title>A telomere-to-telomere, gap-free genome of sweet tea (Lithocarpus litseifolius).</title>
        <authorList>
            <person name="Zhou J."/>
        </authorList>
    </citation>
    <scope>NUCLEOTIDE SEQUENCE [LARGE SCALE GENOMIC DNA]</scope>
    <source>
        <strain evidence="4">Zhou-2022a</strain>
        <tissue evidence="4">Leaf</tissue>
    </source>
</reference>
<feature type="region of interest" description="Disordered" evidence="1">
    <location>
        <begin position="447"/>
        <end position="494"/>
    </location>
</feature>
<keyword evidence="2" id="KW-0472">Membrane</keyword>
<evidence type="ECO:0000256" key="1">
    <source>
        <dbReference type="SAM" id="MobiDB-lite"/>
    </source>
</evidence>
<gene>
    <name evidence="4" type="ORF">SO802_021366</name>
</gene>
<feature type="compositionally biased region" description="Basic and acidic residues" evidence="1">
    <location>
        <begin position="479"/>
        <end position="490"/>
    </location>
</feature>
<dbReference type="Proteomes" id="UP001459277">
    <property type="component" value="Unassembled WGS sequence"/>
</dbReference>
<feature type="transmembrane region" description="Helical" evidence="2">
    <location>
        <begin position="755"/>
        <end position="778"/>
    </location>
</feature>
<keyword evidence="2" id="KW-0812">Transmembrane</keyword>
<feature type="compositionally biased region" description="Basic and acidic residues" evidence="1">
    <location>
        <begin position="643"/>
        <end position="667"/>
    </location>
</feature>
<dbReference type="AlphaFoldDB" id="A0AAW2CEN1"/>
<comment type="caution">
    <text evidence="4">The sequence shown here is derived from an EMBL/GenBank/DDBJ whole genome shotgun (WGS) entry which is preliminary data.</text>
</comment>
<evidence type="ECO:0000313" key="5">
    <source>
        <dbReference type="Proteomes" id="UP001459277"/>
    </source>
</evidence>
<dbReference type="InterPro" id="IPR019557">
    <property type="entry name" value="AminoTfrase-like_pln_mobile"/>
</dbReference>
<evidence type="ECO:0000259" key="3">
    <source>
        <dbReference type="Pfam" id="PF10536"/>
    </source>
</evidence>
<dbReference type="PANTHER" id="PTHR46033:SF1">
    <property type="entry name" value="PROTEIN MAIN-LIKE 2"/>
    <property type="match status" value="1"/>
</dbReference>
<feature type="region of interest" description="Disordered" evidence="1">
    <location>
        <begin position="1"/>
        <end position="26"/>
    </location>
</feature>
<name>A0AAW2CEN1_9ROSI</name>
<accession>A0AAW2CEN1</accession>
<feature type="domain" description="Aminotransferase-like plant mobile" evidence="3">
    <location>
        <begin position="144"/>
        <end position="208"/>
    </location>
</feature>
<sequence>MQDVGKEAAYSKSDHFDEEEARRNPGSECAPLIDLWYDTHAYFPKVPGDYTPPSLGRVWLAICCRNMDISLAPLASLIPDFVFRQGTSLLVPILFKFGSGTALGSKEWVDKELSDTGFMKVLQQASVLKVIVSSRCLSNYRDLFNLCHLVRRWCTATHTFFLSCGETTVTVEDVANQLLLPILGDVNLGALKLSLEEEAMKAELQKGMSDNTKLSHWPLYFQLAIKISAKVGLKLIGHLTVEFFDKGVGFSWRAYRNLGTGYTCADSVMGLFVDTAGTTTLLTNFKERGYHLLGSHQCWVVMTSFEKELLCNREFSLIPSDGLGAVISANPRLLLSSKYMLAYTRKQSQFAIFEWVEEEKGWFWHTSDYPMGWEKRVRVTNIFVPMKKSSAKSKSAKKKGDDSSETCSDIVLFENDLPLVSNIVLEPSPPSSARTLSSKCPIASKSRPAALLPSADAPPSSRTRGSKRKISPPSASTTIERRSKHKEDTSVTRPILLDESEFEAKLEPISIYHPMAEEISASMGTSMEGFFDGADVVFETTASATPATTQGVPAETPIPSTELVPIDEGTYTERVSETALIPAETLTPQEEAIPAVATQTKITSPSTPLAVKDDSSLVVILSSIPSSATYEPDANLSSEGSEDVPKDSNDKPTMKKRVSDSDEGGSADHEAEFIGVTADAAMPTATSSTTPTMPISIIPTAPVSAVPTALVSAILFASASAIPIAPILAGPGSTPIVPSQFEVGSSSAIVSNPTFGILGLLMLTFMALEFLRIVLLIWRQSIAAAVTSCRDSALAVLLGNTL</sequence>
<proteinExistence type="predicted"/>
<dbReference type="EMBL" id="JAZDWU010000007">
    <property type="protein sequence ID" value="KAK9996680.1"/>
    <property type="molecule type" value="Genomic_DNA"/>
</dbReference>
<dbReference type="PANTHER" id="PTHR46033">
    <property type="entry name" value="PROTEIN MAIN-LIKE 2"/>
    <property type="match status" value="1"/>
</dbReference>
<evidence type="ECO:0000256" key="2">
    <source>
        <dbReference type="SAM" id="Phobius"/>
    </source>
</evidence>
<dbReference type="InterPro" id="IPR044824">
    <property type="entry name" value="MAIN-like"/>
</dbReference>
<dbReference type="Pfam" id="PF10536">
    <property type="entry name" value="PMD"/>
    <property type="match status" value="1"/>
</dbReference>
<evidence type="ECO:0000313" key="4">
    <source>
        <dbReference type="EMBL" id="KAK9996680.1"/>
    </source>
</evidence>
<feature type="compositionally biased region" description="Basic and acidic residues" evidence="1">
    <location>
        <begin position="12"/>
        <end position="25"/>
    </location>
</feature>
<organism evidence="4 5">
    <name type="scientific">Lithocarpus litseifolius</name>
    <dbReference type="NCBI Taxonomy" id="425828"/>
    <lineage>
        <taxon>Eukaryota</taxon>
        <taxon>Viridiplantae</taxon>
        <taxon>Streptophyta</taxon>
        <taxon>Embryophyta</taxon>
        <taxon>Tracheophyta</taxon>
        <taxon>Spermatophyta</taxon>
        <taxon>Magnoliopsida</taxon>
        <taxon>eudicotyledons</taxon>
        <taxon>Gunneridae</taxon>
        <taxon>Pentapetalae</taxon>
        <taxon>rosids</taxon>
        <taxon>fabids</taxon>
        <taxon>Fagales</taxon>
        <taxon>Fagaceae</taxon>
        <taxon>Lithocarpus</taxon>
    </lineage>
</organism>